<comment type="caution">
    <text evidence="3">The sequence shown here is derived from an EMBL/GenBank/DDBJ whole genome shotgun (WGS) entry which is preliminary data.</text>
</comment>
<feature type="region of interest" description="Disordered" evidence="1">
    <location>
        <begin position="1"/>
        <end position="33"/>
    </location>
</feature>
<dbReference type="Proteomes" id="UP000789831">
    <property type="component" value="Unassembled WGS sequence"/>
</dbReference>
<accession>A0A9N9CT96</accession>
<dbReference type="PANTHER" id="PTHR43591">
    <property type="entry name" value="METHYLTRANSFERASE"/>
    <property type="match status" value="1"/>
</dbReference>
<gene>
    <name evidence="3" type="ORF">AGERDE_LOCUS9591</name>
</gene>
<proteinExistence type="predicted"/>
<dbReference type="AlphaFoldDB" id="A0A9N9CT96"/>
<organism evidence="3 4">
    <name type="scientific">Ambispora gerdemannii</name>
    <dbReference type="NCBI Taxonomy" id="144530"/>
    <lineage>
        <taxon>Eukaryota</taxon>
        <taxon>Fungi</taxon>
        <taxon>Fungi incertae sedis</taxon>
        <taxon>Mucoromycota</taxon>
        <taxon>Glomeromycotina</taxon>
        <taxon>Glomeromycetes</taxon>
        <taxon>Archaeosporales</taxon>
        <taxon>Ambisporaceae</taxon>
        <taxon>Ambispora</taxon>
    </lineage>
</organism>
<dbReference type="Gene3D" id="3.40.50.150">
    <property type="entry name" value="Vaccinia Virus protein VP39"/>
    <property type="match status" value="1"/>
</dbReference>
<dbReference type="Pfam" id="PF13649">
    <property type="entry name" value="Methyltransf_25"/>
    <property type="match status" value="1"/>
</dbReference>
<feature type="domain" description="Methyltransferase" evidence="2">
    <location>
        <begin position="112"/>
        <end position="198"/>
    </location>
</feature>
<evidence type="ECO:0000313" key="4">
    <source>
        <dbReference type="Proteomes" id="UP000789831"/>
    </source>
</evidence>
<protein>
    <submittedName>
        <fullName evidence="3">8617_t:CDS:1</fullName>
    </submittedName>
</protein>
<dbReference type="SUPFAM" id="SSF53335">
    <property type="entry name" value="S-adenosyl-L-methionine-dependent methyltransferases"/>
    <property type="match status" value="1"/>
</dbReference>
<evidence type="ECO:0000259" key="2">
    <source>
        <dbReference type="Pfam" id="PF13649"/>
    </source>
</evidence>
<keyword evidence="4" id="KW-1185">Reference proteome</keyword>
<name>A0A9N9CT96_9GLOM</name>
<dbReference type="InterPro" id="IPR041698">
    <property type="entry name" value="Methyltransf_25"/>
</dbReference>
<dbReference type="EMBL" id="CAJVPL010002461">
    <property type="protein sequence ID" value="CAG8611024.1"/>
    <property type="molecule type" value="Genomic_DNA"/>
</dbReference>
<dbReference type="InterPro" id="IPR029063">
    <property type="entry name" value="SAM-dependent_MTases_sf"/>
</dbReference>
<evidence type="ECO:0000313" key="3">
    <source>
        <dbReference type="EMBL" id="CAG8611024.1"/>
    </source>
</evidence>
<evidence type="ECO:0000256" key="1">
    <source>
        <dbReference type="SAM" id="MobiDB-lite"/>
    </source>
</evidence>
<sequence>MGNRQSRQSKRVSKQFVKDNSSTSTDEYPPSPTDLSSRYLYVFPVDESESIRNEKQQTIAKIAWQGNFSSPIGDQLKGGGLKILDIGYAYIESSSYNNNDFYQSLTHNHFRCGPGTWVSEMAETYPLCSFTGVDISPVYPLKELPENVEFIQANILDGLPIESRKFDFVVMHFLNGCFTMQQWKSIIIQEVVRVMKPGAWLEWMECNASLKNQGENTKKLVQAFLSALNSQGLNPWIVNKIPKILDHSGIFVNRQNGKRTVTYGSAAGKCGELSIDTSMNIFQAIRKQIMEFMSITPHEYDLLLDKVREEIEQYQTTMDYYRFCAQIIVVDND</sequence>
<dbReference type="CDD" id="cd02440">
    <property type="entry name" value="AdoMet_MTases"/>
    <property type="match status" value="1"/>
</dbReference>
<reference evidence="3" key="1">
    <citation type="submission" date="2021-06" db="EMBL/GenBank/DDBJ databases">
        <authorList>
            <person name="Kallberg Y."/>
            <person name="Tangrot J."/>
            <person name="Rosling A."/>
        </authorList>
    </citation>
    <scope>NUCLEOTIDE SEQUENCE</scope>
    <source>
        <strain evidence="3">MT106</strain>
    </source>
</reference>
<dbReference type="OrthoDB" id="506498at2759"/>